<proteinExistence type="predicted"/>
<comment type="caution">
    <text evidence="1">The sequence shown here is derived from an EMBL/GenBank/DDBJ whole genome shotgun (WGS) entry which is preliminary data.</text>
</comment>
<name>A0A0A2DKL3_9CORY</name>
<organism evidence="1 2">
    <name type="scientific">Corynebacterium auriscanis</name>
    <dbReference type="NCBI Taxonomy" id="99807"/>
    <lineage>
        <taxon>Bacteria</taxon>
        <taxon>Bacillati</taxon>
        <taxon>Actinomycetota</taxon>
        <taxon>Actinomycetes</taxon>
        <taxon>Mycobacteriales</taxon>
        <taxon>Corynebacteriaceae</taxon>
        <taxon>Corynebacterium</taxon>
    </lineage>
</organism>
<accession>A0A0A2DKL3</accession>
<dbReference type="EMBL" id="JRVJ01000018">
    <property type="protein sequence ID" value="KGM18312.1"/>
    <property type="molecule type" value="Genomic_DNA"/>
</dbReference>
<evidence type="ECO:0000313" key="1">
    <source>
        <dbReference type="EMBL" id="KGM18312.1"/>
    </source>
</evidence>
<evidence type="ECO:0000313" key="2">
    <source>
        <dbReference type="Proteomes" id="UP000030145"/>
    </source>
</evidence>
<reference evidence="1 2" key="1">
    <citation type="submission" date="2014-10" db="EMBL/GenBank/DDBJ databases">
        <title>Whole Genome sequence of Corynebacterium auriscanis strain CIP 106629.</title>
        <authorList>
            <person name="Hassan S.S."/>
            <person name="Jamal S.B."/>
            <person name="Tiwari S."/>
            <person name="Oliveira L.D.C."/>
            <person name="Souza F."/>
            <person name="Mariano D.C."/>
            <person name="Almeida S."/>
            <person name="Dorella F."/>
            <person name="Pereira F."/>
            <person name="Carvalho A."/>
            <person name="Leal C.A."/>
            <person name="Soares S.D.C."/>
            <person name="Figueiredo H.C."/>
            <person name="Silva A."/>
            <person name="Azevedo V.A."/>
        </authorList>
    </citation>
    <scope>NUCLEOTIDE SEQUENCE [LARGE SCALE GENOMIC DNA]</scope>
    <source>
        <strain evidence="1 2">CIP 106629</strain>
    </source>
</reference>
<dbReference type="Proteomes" id="UP000030145">
    <property type="component" value="Unassembled WGS sequence"/>
</dbReference>
<keyword evidence="2" id="KW-1185">Reference proteome</keyword>
<protein>
    <submittedName>
        <fullName evidence="1">Uncharacterized protein</fullName>
    </submittedName>
</protein>
<dbReference type="AlphaFoldDB" id="A0A0A2DKL3"/>
<gene>
    <name evidence="1" type="ORF">MA47_08760</name>
</gene>
<sequence length="98" mass="9900">MDCRAASCVGAVCTVVKGGACGSGGVCLGGGNVGALLGLQNEMTAGHVLWSFRSAFCVWVRAYKRITAPKCGNVLLCVRGLVHGLPCGFARGNGAILS</sequence>